<dbReference type="InParanoid" id="C1FIT1"/>
<dbReference type="AlphaFoldDB" id="C1FIT1"/>
<dbReference type="OrthoDB" id="497228at2759"/>
<protein>
    <submittedName>
        <fullName evidence="1">Uncharacterized protein</fullName>
    </submittedName>
</protein>
<proteinExistence type="predicted"/>
<sequence>MTTLASIAPVSIHSRAGHRETRARSLRPAVRASPRRNKGVVICEAAADKDFACRVASLAAAIAVVAYEPLPAIAAFGQSTIELSNITYTVVECPTGKRSMTQGKPACLLVKADSVNPSKETVYNADVFGRVTDKGGDNALDNDAASDAGRIANIAEVPPGNGTVSFNISVAAQSAELGLNFRGFKARSYPGGAFGGNSPLLGIVEEGCDIYADLECADRYLGK</sequence>
<dbReference type="KEGG" id="mis:MICPUN_63234"/>
<dbReference type="RefSeq" id="XP_002509216.1">
    <property type="nucleotide sequence ID" value="XM_002509170.1"/>
</dbReference>
<evidence type="ECO:0000313" key="2">
    <source>
        <dbReference type="Proteomes" id="UP000002009"/>
    </source>
</evidence>
<keyword evidence="2" id="KW-1185">Reference proteome</keyword>
<evidence type="ECO:0000313" key="1">
    <source>
        <dbReference type="EMBL" id="ACO70474.1"/>
    </source>
</evidence>
<accession>C1FIT1</accession>
<organism evidence="1 2">
    <name type="scientific">Micromonas commoda (strain RCC299 / NOUM17 / CCMP2709)</name>
    <name type="common">Picoplanktonic green alga</name>
    <dbReference type="NCBI Taxonomy" id="296587"/>
    <lineage>
        <taxon>Eukaryota</taxon>
        <taxon>Viridiplantae</taxon>
        <taxon>Chlorophyta</taxon>
        <taxon>Mamiellophyceae</taxon>
        <taxon>Mamiellales</taxon>
        <taxon>Mamiellaceae</taxon>
        <taxon>Micromonas</taxon>
    </lineage>
</organism>
<reference evidence="1 2" key="1">
    <citation type="journal article" date="2009" name="Science">
        <title>Green evolution and dynamic adaptations revealed by genomes of the marine picoeukaryotes Micromonas.</title>
        <authorList>
            <person name="Worden A.Z."/>
            <person name="Lee J.H."/>
            <person name="Mock T."/>
            <person name="Rouze P."/>
            <person name="Simmons M.P."/>
            <person name="Aerts A.L."/>
            <person name="Allen A.E."/>
            <person name="Cuvelier M.L."/>
            <person name="Derelle E."/>
            <person name="Everett M.V."/>
            <person name="Foulon E."/>
            <person name="Grimwood J."/>
            <person name="Gundlach H."/>
            <person name="Henrissat B."/>
            <person name="Napoli C."/>
            <person name="McDonald S.M."/>
            <person name="Parker M.S."/>
            <person name="Rombauts S."/>
            <person name="Salamov A."/>
            <person name="Von Dassow P."/>
            <person name="Badger J.H."/>
            <person name="Coutinho P.M."/>
            <person name="Demir E."/>
            <person name="Dubchak I."/>
            <person name="Gentemann C."/>
            <person name="Eikrem W."/>
            <person name="Gready J.E."/>
            <person name="John U."/>
            <person name="Lanier W."/>
            <person name="Lindquist E.A."/>
            <person name="Lucas S."/>
            <person name="Mayer K.F."/>
            <person name="Moreau H."/>
            <person name="Not F."/>
            <person name="Otillar R."/>
            <person name="Panaud O."/>
            <person name="Pangilinan J."/>
            <person name="Paulsen I."/>
            <person name="Piegu B."/>
            <person name="Poliakov A."/>
            <person name="Robbens S."/>
            <person name="Schmutz J."/>
            <person name="Toulza E."/>
            <person name="Wyss T."/>
            <person name="Zelensky A."/>
            <person name="Zhou K."/>
            <person name="Armbrust E.V."/>
            <person name="Bhattacharya D."/>
            <person name="Goodenough U.W."/>
            <person name="Van de Peer Y."/>
            <person name="Grigoriev I.V."/>
        </authorList>
    </citation>
    <scope>NUCLEOTIDE SEQUENCE [LARGE SCALE GENOMIC DNA]</scope>
    <source>
        <strain evidence="2">RCC299 / NOUM17</strain>
    </source>
</reference>
<dbReference type="EMBL" id="CP001577">
    <property type="protein sequence ID" value="ACO70474.1"/>
    <property type="molecule type" value="Genomic_DNA"/>
</dbReference>
<gene>
    <name evidence="1" type="ORF">MICPUN_63234</name>
</gene>
<dbReference type="Proteomes" id="UP000002009">
    <property type="component" value="Chromosome 12"/>
</dbReference>
<name>C1FIT1_MICCC</name>
<dbReference type="eggNOG" id="ENOG502SNB3">
    <property type="taxonomic scope" value="Eukaryota"/>
</dbReference>
<dbReference type="GeneID" id="8247858"/>